<dbReference type="OrthoDB" id="5526466at2"/>
<sequence length="162" mass="18783">MFNNFQKLLLGFALISLISCKEKTNNKEIHTAEISFTKEADLYILNKEKDTLKHLEIELAEDSYEQQTGLMHRPSMKENRGMLFVYPDEQPRPNFYMKNTAIDLDLIYINAQHKIVDFNKNAQAFKENSLPSEAPAKYVLEVNADRVEQWNLSLGDSVILKK</sequence>
<accession>A0A507ZFJ8</accession>
<gene>
    <name evidence="1" type="ORF">FKR84_11865</name>
</gene>
<dbReference type="EMBL" id="VIAR01000013">
    <property type="protein sequence ID" value="TQD34884.1"/>
    <property type="molecule type" value="Genomic_DNA"/>
</dbReference>
<dbReference type="InterPro" id="IPR038695">
    <property type="entry name" value="Saro_0823-like_sf"/>
</dbReference>
<evidence type="ECO:0000313" key="1">
    <source>
        <dbReference type="EMBL" id="TQD34884.1"/>
    </source>
</evidence>
<dbReference type="Pfam" id="PF02643">
    <property type="entry name" value="DUF192"/>
    <property type="match status" value="1"/>
</dbReference>
<evidence type="ECO:0000313" key="2">
    <source>
        <dbReference type="Proteomes" id="UP000317169"/>
    </source>
</evidence>
<keyword evidence="2" id="KW-1185">Reference proteome</keyword>
<dbReference type="Proteomes" id="UP000317169">
    <property type="component" value="Unassembled WGS sequence"/>
</dbReference>
<name>A0A507ZFJ8_9FLAO</name>
<dbReference type="PANTHER" id="PTHR37953:SF1">
    <property type="entry name" value="UPF0127 PROTEIN MJ1496"/>
    <property type="match status" value="1"/>
</dbReference>
<reference evidence="1 2" key="1">
    <citation type="submission" date="2019-06" db="EMBL/GenBank/DDBJ databases">
        <title>Flavibacter putida gen. nov., sp. nov., a novel marine bacterium of the family Flavobacteriaceae isolated from coastal seawater.</title>
        <authorList>
            <person name="Feng X."/>
        </authorList>
    </citation>
    <scope>NUCLEOTIDE SEQUENCE [LARGE SCALE GENOMIC DNA]</scope>
    <source>
        <strain evidence="1 2">PLHSN227</strain>
    </source>
</reference>
<dbReference type="PANTHER" id="PTHR37953">
    <property type="entry name" value="UPF0127 PROTEIN MJ1496"/>
    <property type="match status" value="1"/>
</dbReference>
<comment type="caution">
    <text evidence="1">The sequence shown here is derived from an EMBL/GenBank/DDBJ whole genome shotgun (WGS) entry which is preliminary data.</text>
</comment>
<dbReference type="AlphaFoldDB" id="A0A507ZFJ8"/>
<organism evidence="1 2">
    <name type="scientific">Haloflavibacter putidus</name>
    <dbReference type="NCBI Taxonomy" id="2576776"/>
    <lineage>
        <taxon>Bacteria</taxon>
        <taxon>Pseudomonadati</taxon>
        <taxon>Bacteroidota</taxon>
        <taxon>Flavobacteriia</taxon>
        <taxon>Flavobacteriales</taxon>
        <taxon>Flavobacteriaceae</taxon>
        <taxon>Haloflavibacter</taxon>
    </lineage>
</organism>
<dbReference type="Gene3D" id="2.60.120.1140">
    <property type="entry name" value="Protein of unknown function DUF192"/>
    <property type="match status" value="1"/>
</dbReference>
<dbReference type="PROSITE" id="PS51257">
    <property type="entry name" value="PROKAR_LIPOPROTEIN"/>
    <property type="match status" value="1"/>
</dbReference>
<protein>
    <submittedName>
        <fullName evidence="1">DUF192 domain-containing protein</fullName>
    </submittedName>
</protein>
<proteinExistence type="predicted"/>
<dbReference type="RefSeq" id="WP_141422531.1">
    <property type="nucleotide sequence ID" value="NZ_VIAR01000013.1"/>
</dbReference>
<dbReference type="InterPro" id="IPR003795">
    <property type="entry name" value="DUF192"/>
</dbReference>